<dbReference type="InterPro" id="IPR000286">
    <property type="entry name" value="HDACs"/>
</dbReference>
<dbReference type="AlphaFoldDB" id="A0A7C4EUU4"/>
<dbReference type="PRINTS" id="PR01270">
    <property type="entry name" value="HDASUPER"/>
</dbReference>
<evidence type="ECO:0000313" key="4">
    <source>
        <dbReference type="EMBL" id="HGH61791.1"/>
    </source>
</evidence>
<feature type="domain" description="Histone deacetylase" evidence="3">
    <location>
        <begin position="21"/>
        <end position="308"/>
    </location>
</feature>
<dbReference type="GO" id="GO:0016787">
    <property type="term" value="F:hydrolase activity"/>
    <property type="evidence" value="ECO:0007669"/>
    <property type="project" value="UniProtKB-KW"/>
</dbReference>
<dbReference type="PANTHER" id="PTHR10625:SF11">
    <property type="entry name" value="HISTONE DEACETYLASE 14, CHLOROPLASTIC"/>
    <property type="match status" value="1"/>
</dbReference>
<keyword evidence="2" id="KW-0378">Hydrolase</keyword>
<organism evidence="4">
    <name type="scientific">Desulfomonile tiedjei</name>
    <dbReference type="NCBI Taxonomy" id="2358"/>
    <lineage>
        <taxon>Bacteria</taxon>
        <taxon>Pseudomonadati</taxon>
        <taxon>Thermodesulfobacteriota</taxon>
        <taxon>Desulfomonilia</taxon>
        <taxon>Desulfomonilales</taxon>
        <taxon>Desulfomonilaceae</taxon>
        <taxon>Desulfomonile</taxon>
    </lineage>
</organism>
<evidence type="ECO:0000259" key="3">
    <source>
        <dbReference type="Pfam" id="PF00850"/>
    </source>
</evidence>
<evidence type="ECO:0000256" key="1">
    <source>
        <dbReference type="ARBA" id="ARBA00005947"/>
    </source>
</evidence>
<dbReference type="Pfam" id="PF00850">
    <property type="entry name" value="Hist_deacetyl"/>
    <property type="match status" value="1"/>
</dbReference>
<dbReference type="InterPro" id="IPR023696">
    <property type="entry name" value="Ureohydrolase_dom_sf"/>
</dbReference>
<comment type="caution">
    <text evidence="4">The sequence shown here is derived from an EMBL/GenBank/DDBJ whole genome shotgun (WGS) entry which is preliminary data.</text>
</comment>
<dbReference type="GO" id="GO:0005737">
    <property type="term" value="C:cytoplasm"/>
    <property type="evidence" value="ECO:0007669"/>
    <property type="project" value="TreeGrafter"/>
</dbReference>
<accession>A0A7C4EUU4</accession>
<name>A0A7C4EUU4_9BACT</name>
<sequence length="354" mass="38816">MKPCGIVRDEIYLKHDMGMYHPESPDRLQVIYDMIDELGSTLNLTMIPVRQASAEEIAANHDIRYVEYIAATSGARNTYLDPDTTACAYSWDAACRAVGGLLSLVHEVAAGTVRNGFALVRPPGHHAERKRAMGFCFFNNIAVAARYALNKLGMQRVAIVDWDLHHGNGTQNAFYDSREVLFISTHQYPHYPGSGAIREVGIGAGEGYTVNVPLAAGAGDAEYITIFHSLVAPIVEAFHPDLILVSAGFDAHESDPLGGMNLTENGYEQMVQILMSLAEELCGGRLVLTLEGGYNLAALRNSVKRILLQLSFYDPLNESLPPRPSVDSLQPGFRKRLSEIVATHSKYWPGISEP</sequence>
<dbReference type="GO" id="GO:0040029">
    <property type="term" value="P:epigenetic regulation of gene expression"/>
    <property type="evidence" value="ECO:0007669"/>
    <property type="project" value="TreeGrafter"/>
</dbReference>
<dbReference type="InterPro" id="IPR023801">
    <property type="entry name" value="His_deacetylse_dom"/>
</dbReference>
<dbReference type="SUPFAM" id="SSF52768">
    <property type="entry name" value="Arginase/deacetylase"/>
    <property type="match status" value="1"/>
</dbReference>
<reference evidence="4" key="1">
    <citation type="journal article" date="2020" name="mSystems">
        <title>Genome- and Community-Level Interaction Insights into Carbon Utilization and Element Cycling Functions of Hydrothermarchaeota in Hydrothermal Sediment.</title>
        <authorList>
            <person name="Zhou Z."/>
            <person name="Liu Y."/>
            <person name="Xu W."/>
            <person name="Pan J."/>
            <person name="Luo Z.H."/>
            <person name="Li M."/>
        </authorList>
    </citation>
    <scope>NUCLEOTIDE SEQUENCE [LARGE SCALE GENOMIC DNA]</scope>
    <source>
        <strain evidence="4">SpSt-769</strain>
    </source>
</reference>
<gene>
    <name evidence="4" type="ORF">ENV54_10885</name>
</gene>
<dbReference type="InterPro" id="IPR003084">
    <property type="entry name" value="HDAC_I/II"/>
</dbReference>
<dbReference type="Gene3D" id="3.40.800.20">
    <property type="entry name" value="Histone deacetylase domain"/>
    <property type="match status" value="1"/>
</dbReference>
<dbReference type="EMBL" id="DTGT01000352">
    <property type="protein sequence ID" value="HGH61791.1"/>
    <property type="molecule type" value="Genomic_DNA"/>
</dbReference>
<evidence type="ECO:0000256" key="2">
    <source>
        <dbReference type="ARBA" id="ARBA00022801"/>
    </source>
</evidence>
<dbReference type="GO" id="GO:0004407">
    <property type="term" value="F:histone deacetylase activity"/>
    <property type="evidence" value="ECO:0007669"/>
    <property type="project" value="InterPro"/>
</dbReference>
<dbReference type="CDD" id="cd09992">
    <property type="entry name" value="HDAC_classII"/>
    <property type="match status" value="1"/>
</dbReference>
<comment type="similarity">
    <text evidence="1">Belongs to the histone deacetylase family.</text>
</comment>
<dbReference type="PANTHER" id="PTHR10625">
    <property type="entry name" value="HISTONE DEACETYLASE HDAC1-RELATED"/>
    <property type="match status" value="1"/>
</dbReference>
<dbReference type="PRINTS" id="PR01271">
    <property type="entry name" value="HISDACETLASE"/>
</dbReference>
<proteinExistence type="inferred from homology"/>
<dbReference type="InterPro" id="IPR037138">
    <property type="entry name" value="His_deacetylse_dom_sf"/>
</dbReference>
<protein>
    <submittedName>
        <fullName evidence="4">Histone deacetylase</fullName>
    </submittedName>
</protein>